<dbReference type="PATRIC" id="fig|1255043.3.peg.1963"/>
<evidence type="ECO:0000313" key="1">
    <source>
        <dbReference type="EMBL" id="AGA33601.1"/>
    </source>
</evidence>
<organism evidence="1 2">
    <name type="scientific">Thioalkalivibrio nitratireducens (strain DSM 14787 / UNIQEM 213 / ALEN2)</name>
    <dbReference type="NCBI Taxonomy" id="1255043"/>
    <lineage>
        <taxon>Bacteria</taxon>
        <taxon>Pseudomonadati</taxon>
        <taxon>Pseudomonadota</taxon>
        <taxon>Gammaproteobacteria</taxon>
        <taxon>Chromatiales</taxon>
        <taxon>Ectothiorhodospiraceae</taxon>
        <taxon>Thioalkalivibrio</taxon>
    </lineage>
</organism>
<proteinExistence type="predicted"/>
<evidence type="ECO:0000313" key="2">
    <source>
        <dbReference type="Proteomes" id="UP000010809"/>
    </source>
</evidence>
<dbReference type="EMBL" id="CP003989">
    <property type="protein sequence ID" value="AGA33601.1"/>
    <property type="molecule type" value="Genomic_DNA"/>
</dbReference>
<dbReference type="PANTHER" id="PTHR38477">
    <property type="entry name" value="HYPOTHETICAL EXPORTED PROTEIN"/>
    <property type="match status" value="1"/>
</dbReference>
<accession>L0DZ09</accession>
<dbReference type="InterPro" id="IPR032676">
    <property type="entry name" value="YkuD_2"/>
</dbReference>
<gene>
    <name evidence="1" type="ordered locus">TVNIR_1940</name>
</gene>
<dbReference type="AlphaFoldDB" id="L0DZ09"/>
<dbReference type="HOGENOM" id="CLU_080995_0_0_6"/>
<name>L0DZ09_THIND</name>
<reference evidence="1" key="1">
    <citation type="submission" date="2015-12" db="EMBL/GenBank/DDBJ databases">
        <authorList>
            <person name="Tikhonova T.V."/>
            <person name="Pavlov A.R."/>
            <person name="Beletsky A.V."/>
            <person name="Mardanov A.V."/>
            <person name="Sorokin D.Y."/>
            <person name="Ravin N.V."/>
            <person name="Popov V.O."/>
        </authorList>
    </citation>
    <scope>NUCLEOTIDE SEQUENCE</scope>
    <source>
        <strain evidence="1">DSM 14787</strain>
    </source>
</reference>
<dbReference type="STRING" id="1255043.TVNIR_1940"/>
<dbReference type="PANTHER" id="PTHR38477:SF1">
    <property type="entry name" value="MUREIN L,D-TRANSPEPTIDASE CATALYTIC DOMAIN FAMILY PROTEIN"/>
    <property type="match status" value="1"/>
</dbReference>
<dbReference type="eggNOG" id="COG1376">
    <property type="taxonomic scope" value="Bacteria"/>
</dbReference>
<protein>
    <recommendedName>
        <fullName evidence="3">Murein L,D-transpeptidase catalytic domain family protein</fullName>
    </recommendedName>
</protein>
<dbReference type="KEGG" id="tni:TVNIR_1940"/>
<evidence type="ECO:0008006" key="3">
    <source>
        <dbReference type="Google" id="ProtNLM"/>
    </source>
</evidence>
<keyword evidence="2" id="KW-1185">Reference proteome</keyword>
<dbReference type="Pfam" id="PF13645">
    <property type="entry name" value="YkuD_2"/>
    <property type="match status" value="1"/>
</dbReference>
<sequence>MFISWIGQLALSRARPVIRTNPISGRYRMPMTLRRLLLAAAIAFLLWNPAAATTADRALVETLAAEAPALNRVVLAKAVAAMHCAITSGTGPAERLAVIDFSLPSSEPRLWIFDLHSRALLLEELVAHGQGSGDNLATRFSNVRGSHQSSIGLFRTQESYYGRHGYSLRMDGLEPGINDNARTRAIVIHAADYVDPAWIERQGRIGRSQGCPAVRPEIADAVVDHLKDGQFMFSYYPDQEWLASSEYLNCQPELLASLMQP</sequence>
<dbReference type="Proteomes" id="UP000010809">
    <property type="component" value="Chromosome"/>
</dbReference>